<evidence type="ECO:0000313" key="2">
    <source>
        <dbReference type="EMBL" id="RCX13775.1"/>
    </source>
</evidence>
<keyword evidence="1" id="KW-0472">Membrane</keyword>
<keyword evidence="3" id="KW-1185">Reference proteome</keyword>
<organism evidence="2 3">
    <name type="scientific">Anaerobacterium chartisolvens</name>
    <dbReference type="NCBI Taxonomy" id="1297424"/>
    <lineage>
        <taxon>Bacteria</taxon>
        <taxon>Bacillati</taxon>
        <taxon>Bacillota</taxon>
        <taxon>Clostridia</taxon>
        <taxon>Eubacteriales</taxon>
        <taxon>Oscillospiraceae</taxon>
        <taxon>Anaerobacterium</taxon>
    </lineage>
</organism>
<feature type="transmembrane region" description="Helical" evidence="1">
    <location>
        <begin position="170"/>
        <end position="189"/>
    </location>
</feature>
<feature type="transmembrane region" description="Helical" evidence="1">
    <location>
        <begin position="40"/>
        <end position="58"/>
    </location>
</feature>
<reference evidence="2 3" key="1">
    <citation type="submission" date="2018-07" db="EMBL/GenBank/DDBJ databases">
        <title>Genomic Encyclopedia of Type Strains, Phase IV (KMG-IV): sequencing the most valuable type-strain genomes for metagenomic binning, comparative biology and taxonomic classification.</title>
        <authorList>
            <person name="Goeker M."/>
        </authorList>
    </citation>
    <scope>NUCLEOTIDE SEQUENCE [LARGE SCALE GENOMIC DNA]</scope>
    <source>
        <strain evidence="2 3">DSM 27016</strain>
    </source>
</reference>
<protein>
    <submittedName>
        <fullName evidence="2">Uncharacterized protein</fullName>
    </submittedName>
</protein>
<keyword evidence="1" id="KW-1133">Transmembrane helix</keyword>
<feature type="transmembrane region" description="Helical" evidence="1">
    <location>
        <begin position="129"/>
        <end position="149"/>
    </location>
</feature>
<proteinExistence type="predicted"/>
<dbReference type="Proteomes" id="UP000253034">
    <property type="component" value="Unassembled WGS sequence"/>
</dbReference>
<dbReference type="OrthoDB" id="1738609at2"/>
<feature type="transmembrane region" description="Helical" evidence="1">
    <location>
        <begin position="64"/>
        <end position="83"/>
    </location>
</feature>
<dbReference type="AlphaFoldDB" id="A0A369AXF7"/>
<dbReference type="RefSeq" id="WP_114298415.1">
    <property type="nucleotide sequence ID" value="NZ_QPJT01000016.1"/>
</dbReference>
<comment type="caution">
    <text evidence="2">The sequence shown here is derived from an EMBL/GenBank/DDBJ whole genome shotgun (WGS) entry which is preliminary data.</text>
</comment>
<feature type="transmembrane region" description="Helical" evidence="1">
    <location>
        <begin position="6"/>
        <end position="28"/>
    </location>
</feature>
<gene>
    <name evidence="2" type="ORF">DFR58_1163</name>
</gene>
<feature type="transmembrane region" description="Helical" evidence="1">
    <location>
        <begin position="195"/>
        <end position="220"/>
    </location>
</feature>
<keyword evidence="1" id="KW-0812">Transmembrane</keyword>
<sequence length="272" mass="31606">MVMNIYMLFFLSLPEAVLNLIIMLLFAGSKGRLKINKANILRFTISIVLMLTASWFIRPASPNIITSVILHQIAYVLIILVVYRLKFTYILLAVSFTYLASSTMENAYTPYIITYICNGIESFQNAYHWYVLYCLPTRAIQIASAVFLWRYDIMVATRLDHRFHKNFISCALILVSLENAFAFIFYTYWHTMSLIYQTLYSVSILLMVFGFNFAVFKLLYDTIGGIISKGYRQYTELEESARYAFDKIETLLQCNKINEAVELIQEIKGKEK</sequence>
<feature type="transmembrane region" description="Helical" evidence="1">
    <location>
        <begin position="90"/>
        <end position="109"/>
    </location>
</feature>
<name>A0A369AXF7_9FIRM</name>
<accession>A0A369AXF7</accession>
<evidence type="ECO:0000256" key="1">
    <source>
        <dbReference type="SAM" id="Phobius"/>
    </source>
</evidence>
<evidence type="ECO:0000313" key="3">
    <source>
        <dbReference type="Proteomes" id="UP000253034"/>
    </source>
</evidence>
<dbReference type="EMBL" id="QPJT01000016">
    <property type="protein sequence ID" value="RCX13775.1"/>
    <property type="molecule type" value="Genomic_DNA"/>
</dbReference>